<dbReference type="EMBL" id="CCKQ01002139">
    <property type="protein sequence ID" value="CDW73229.1"/>
    <property type="molecule type" value="Genomic_DNA"/>
</dbReference>
<keyword evidence="9" id="KW-1185">Reference proteome</keyword>
<evidence type="ECO:0000313" key="9">
    <source>
        <dbReference type="Proteomes" id="UP000039865"/>
    </source>
</evidence>
<dbReference type="GO" id="GO:0016020">
    <property type="term" value="C:membrane"/>
    <property type="evidence" value="ECO:0007669"/>
    <property type="project" value="UniProtKB-SubCell"/>
</dbReference>
<feature type="transmembrane region" description="Helical" evidence="6">
    <location>
        <begin position="285"/>
        <end position="306"/>
    </location>
</feature>
<dbReference type="InParanoid" id="A0A077ZUJ2"/>
<feature type="transmembrane region" description="Helical" evidence="6">
    <location>
        <begin position="326"/>
        <end position="348"/>
    </location>
</feature>
<feature type="transmembrane region" description="Helical" evidence="6">
    <location>
        <begin position="369"/>
        <end position="387"/>
    </location>
</feature>
<evidence type="ECO:0000256" key="3">
    <source>
        <dbReference type="ARBA" id="ARBA00022989"/>
    </source>
</evidence>
<evidence type="ECO:0000256" key="1">
    <source>
        <dbReference type="ARBA" id="ARBA00004141"/>
    </source>
</evidence>
<dbReference type="Pfam" id="PF01490">
    <property type="entry name" value="Aa_trans"/>
    <property type="match status" value="1"/>
</dbReference>
<feature type="region of interest" description="Disordered" evidence="5">
    <location>
        <begin position="1"/>
        <end position="26"/>
    </location>
</feature>
<sequence>MEKQNKESKLETISSNEQQEHERTSLISNSDIGENYRAITETSYFSTRHLTNEDKLLRTSTHYYSLLNIFKGYIGISFLAIPQGFAQVGLYGATIELILIMILNLYSVYLLVKARNKYKRQPIRNICDLCEQIFGPRAKNAANILLIITEIQFCVSYTIYFGEQLDQLFCQILPITSCGKKYLYRLLFSIAILPLMYMKQLRKIAVFSFFSNVATIVAIILIILVEINIIQNQPPQTVQYENLKIIDIWQMPIYFGVAMCLYEGNGLILNLYSEVDKPHKFMNQISLVLSLLTGLGIIVGALSYMAFGGKIESIILQNLPNNAIGISIKLMYMITITGIYVLVIYPVFQIMEDDHKYKNIARIGENTKFFLFRTLIIALILGFSMLIPNITVMLSIVGSISGTLISVIVPAVMYNTAYKDSEKKSFRRKMNVIFMIIGSVFGTIGFYESIRAIIFPKDE</sequence>
<name>A0A077ZUJ2_STYLE</name>
<feature type="compositionally biased region" description="Basic and acidic residues" evidence="5">
    <location>
        <begin position="1"/>
        <end position="10"/>
    </location>
</feature>
<feature type="transmembrane region" description="Helical" evidence="6">
    <location>
        <begin position="88"/>
        <end position="112"/>
    </location>
</feature>
<feature type="transmembrane region" description="Helical" evidence="6">
    <location>
        <begin position="205"/>
        <end position="231"/>
    </location>
</feature>
<evidence type="ECO:0000256" key="5">
    <source>
        <dbReference type="SAM" id="MobiDB-lite"/>
    </source>
</evidence>
<protein>
    <recommendedName>
        <fullName evidence="7">Amino acid transporter transmembrane domain-containing protein</fullName>
    </recommendedName>
</protein>
<comment type="subcellular location">
    <subcellularLocation>
        <location evidence="1">Membrane</location>
        <topology evidence="1">Multi-pass membrane protein</topology>
    </subcellularLocation>
</comment>
<feature type="transmembrane region" description="Helical" evidence="6">
    <location>
        <begin position="393"/>
        <end position="412"/>
    </location>
</feature>
<feature type="transmembrane region" description="Helical" evidence="6">
    <location>
        <begin position="63"/>
        <end position="82"/>
    </location>
</feature>
<evidence type="ECO:0000256" key="2">
    <source>
        <dbReference type="ARBA" id="ARBA00022692"/>
    </source>
</evidence>
<dbReference type="GO" id="GO:0015179">
    <property type="term" value="F:L-amino acid transmembrane transporter activity"/>
    <property type="evidence" value="ECO:0007669"/>
    <property type="project" value="TreeGrafter"/>
</dbReference>
<keyword evidence="3 6" id="KW-1133">Transmembrane helix</keyword>
<keyword evidence="2 6" id="KW-0812">Transmembrane</keyword>
<reference evidence="8 9" key="1">
    <citation type="submission" date="2014-06" db="EMBL/GenBank/DDBJ databases">
        <authorList>
            <person name="Swart Estienne"/>
        </authorList>
    </citation>
    <scope>NUCLEOTIDE SEQUENCE [LARGE SCALE GENOMIC DNA]</scope>
    <source>
        <strain evidence="8 9">130c</strain>
    </source>
</reference>
<accession>A0A077ZUJ2</accession>
<feature type="transmembrane region" description="Helical" evidence="6">
    <location>
        <begin position="251"/>
        <end position="273"/>
    </location>
</feature>
<dbReference type="InterPro" id="IPR013057">
    <property type="entry name" value="AA_transpt_TM"/>
</dbReference>
<dbReference type="OrthoDB" id="339469at2759"/>
<feature type="transmembrane region" description="Helical" evidence="6">
    <location>
        <begin position="432"/>
        <end position="454"/>
    </location>
</feature>
<evidence type="ECO:0000259" key="7">
    <source>
        <dbReference type="Pfam" id="PF01490"/>
    </source>
</evidence>
<evidence type="ECO:0000256" key="4">
    <source>
        <dbReference type="ARBA" id="ARBA00023136"/>
    </source>
</evidence>
<dbReference type="Proteomes" id="UP000039865">
    <property type="component" value="Unassembled WGS sequence"/>
</dbReference>
<gene>
    <name evidence="8" type="primary">Contig1689.g1834</name>
    <name evidence="8" type="ORF">STYLEM_2205</name>
</gene>
<feature type="transmembrane region" description="Helical" evidence="6">
    <location>
        <begin position="141"/>
        <end position="162"/>
    </location>
</feature>
<dbReference type="OMA" id="MYSGLVM"/>
<evidence type="ECO:0000256" key="6">
    <source>
        <dbReference type="SAM" id="Phobius"/>
    </source>
</evidence>
<proteinExistence type="predicted"/>
<evidence type="ECO:0000313" key="8">
    <source>
        <dbReference type="EMBL" id="CDW73229.1"/>
    </source>
</evidence>
<feature type="transmembrane region" description="Helical" evidence="6">
    <location>
        <begin position="182"/>
        <end position="198"/>
    </location>
</feature>
<keyword evidence="4 6" id="KW-0472">Membrane</keyword>
<feature type="domain" description="Amino acid transporter transmembrane" evidence="7">
    <location>
        <begin position="59"/>
        <end position="450"/>
    </location>
</feature>
<dbReference type="PANTHER" id="PTHR22950">
    <property type="entry name" value="AMINO ACID TRANSPORTER"/>
    <property type="match status" value="1"/>
</dbReference>
<dbReference type="AlphaFoldDB" id="A0A077ZUJ2"/>
<organism evidence="8 9">
    <name type="scientific">Stylonychia lemnae</name>
    <name type="common">Ciliate</name>
    <dbReference type="NCBI Taxonomy" id="5949"/>
    <lineage>
        <taxon>Eukaryota</taxon>
        <taxon>Sar</taxon>
        <taxon>Alveolata</taxon>
        <taxon>Ciliophora</taxon>
        <taxon>Intramacronucleata</taxon>
        <taxon>Spirotrichea</taxon>
        <taxon>Stichotrichia</taxon>
        <taxon>Sporadotrichida</taxon>
        <taxon>Oxytrichidae</taxon>
        <taxon>Stylonychinae</taxon>
        <taxon>Stylonychia</taxon>
    </lineage>
</organism>